<evidence type="ECO:0000256" key="3">
    <source>
        <dbReference type="ARBA" id="ARBA00011738"/>
    </source>
</evidence>
<evidence type="ECO:0000259" key="7">
    <source>
        <dbReference type="Pfam" id="PF00155"/>
    </source>
</evidence>
<evidence type="ECO:0000256" key="4">
    <source>
        <dbReference type="ARBA" id="ARBA00022576"/>
    </source>
</evidence>
<name>A0ABW1KRF3_9PROT</name>
<dbReference type="CDD" id="cd00609">
    <property type="entry name" value="AAT_like"/>
    <property type="match status" value="1"/>
</dbReference>
<dbReference type="RefSeq" id="WP_379880401.1">
    <property type="nucleotide sequence ID" value="NZ_JBHPON010000001.1"/>
</dbReference>
<accession>A0ABW1KRF3</accession>
<protein>
    <submittedName>
        <fullName evidence="8">Aromatic amino acid transaminase</fullName>
    </submittedName>
</protein>
<dbReference type="SUPFAM" id="SSF53383">
    <property type="entry name" value="PLP-dependent transferases"/>
    <property type="match status" value="1"/>
</dbReference>
<comment type="cofactor">
    <cofactor evidence="1">
        <name>pyridoxal 5'-phosphate</name>
        <dbReference type="ChEBI" id="CHEBI:597326"/>
    </cofactor>
</comment>
<evidence type="ECO:0000256" key="1">
    <source>
        <dbReference type="ARBA" id="ARBA00001933"/>
    </source>
</evidence>
<dbReference type="NCBIfam" id="NF006719">
    <property type="entry name" value="PRK09257.1"/>
    <property type="match status" value="1"/>
</dbReference>
<dbReference type="InterPro" id="IPR015424">
    <property type="entry name" value="PyrdxlP-dep_Trfase"/>
</dbReference>
<dbReference type="Pfam" id="PF00155">
    <property type="entry name" value="Aminotran_1_2"/>
    <property type="match status" value="1"/>
</dbReference>
<dbReference type="Proteomes" id="UP001596116">
    <property type="component" value="Unassembled WGS sequence"/>
</dbReference>
<sequence length="397" mass="41935">MFEDAKLLPPDPILGLSKLFQDDPRSEKIDLGVGVYRDLNGRTPVMKAVAKAETNVTAAQTTKAYTPVDGAPGFGPAILDLVFGADSPILSAGRAAAVQTPGGCGALRLAGELLNSQGAASLTLGAPTWPNHIPLLSAAGLKINSIPYYDRDANAVDFEAFKAGAAKLGPKDVLLLHGCCHNPTGADLSPAQIDEIAAMAAAQGFLPLVDTAYHGFAKDLDTDVYMIRKFSAELPEVLITYSCSKNFGLYRERTGALIIVGASADRALAVKSQATSLARKNYSMPPAHGGAIVAEILGDPALSALWREELSEMADRVRGNRRLLAQTAQDFGLHNRLSFIADQAGMFSLLPLTEDQIGALRDQHGVYVVGGGRINLCGVNETNVKHLISSFKAVTEA</sequence>
<feature type="domain" description="Aminotransferase class I/classII large" evidence="7">
    <location>
        <begin position="27"/>
        <end position="390"/>
    </location>
</feature>
<keyword evidence="4" id="KW-0032">Aminotransferase</keyword>
<dbReference type="InterPro" id="IPR000796">
    <property type="entry name" value="Asp_trans"/>
</dbReference>
<proteinExistence type="inferred from homology"/>
<evidence type="ECO:0000256" key="2">
    <source>
        <dbReference type="ARBA" id="ARBA00007441"/>
    </source>
</evidence>
<organism evidence="8 9">
    <name type="scientific">Hyphococcus aureus</name>
    <dbReference type="NCBI Taxonomy" id="2666033"/>
    <lineage>
        <taxon>Bacteria</taxon>
        <taxon>Pseudomonadati</taxon>
        <taxon>Pseudomonadota</taxon>
        <taxon>Alphaproteobacteria</taxon>
        <taxon>Parvularculales</taxon>
        <taxon>Parvularculaceae</taxon>
        <taxon>Hyphococcus</taxon>
    </lineage>
</organism>
<dbReference type="PANTHER" id="PTHR11879:SF22">
    <property type="entry name" value="ASPARTATE AMINOTRANSFERASE, MITOCHONDRIAL"/>
    <property type="match status" value="1"/>
</dbReference>
<keyword evidence="9" id="KW-1185">Reference proteome</keyword>
<evidence type="ECO:0000256" key="5">
    <source>
        <dbReference type="ARBA" id="ARBA00022679"/>
    </source>
</evidence>
<comment type="caution">
    <text evidence="8">The sequence shown here is derived from an EMBL/GenBank/DDBJ whole genome shotgun (WGS) entry which is preliminary data.</text>
</comment>
<evidence type="ECO:0000256" key="6">
    <source>
        <dbReference type="ARBA" id="ARBA00022898"/>
    </source>
</evidence>
<keyword evidence="6" id="KW-0663">Pyridoxal phosphate</keyword>
<dbReference type="PANTHER" id="PTHR11879">
    <property type="entry name" value="ASPARTATE AMINOTRANSFERASE"/>
    <property type="match status" value="1"/>
</dbReference>
<dbReference type="EMBL" id="JBHPON010000001">
    <property type="protein sequence ID" value="MFC6034284.1"/>
    <property type="molecule type" value="Genomic_DNA"/>
</dbReference>
<gene>
    <name evidence="8" type="ORF">ACFMB1_01945</name>
</gene>
<keyword evidence="5" id="KW-0808">Transferase</keyword>
<evidence type="ECO:0000313" key="9">
    <source>
        <dbReference type="Proteomes" id="UP001596116"/>
    </source>
</evidence>
<comment type="similarity">
    <text evidence="2">Belongs to the class-I pyridoxal-phosphate-dependent aminotransferase family.</text>
</comment>
<reference evidence="8 9" key="1">
    <citation type="submission" date="2024-09" db="EMBL/GenBank/DDBJ databases">
        <authorList>
            <person name="Zhang Z.-H."/>
        </authorList>
    </citation>
    <scope>NUCLEOTIDE SEQUENCE [LARGE SCALE GENOMIC DNA]</scope>
    <source>
        <strain evidence="8 9">HHTR114</strain>
    </source>
</reference>
<dbReference type="Gene3D" id="3.90.1150.10">
    <property type="entry name" value="Aspartate Aminotransferase, domain 1"/>
    <property type="match status" value="1"/>
</dbReference>
<evidence type="ECO:0000313" key="8">
    <source>
        <dbReference type="EMBL" id="MFC6034284.1"/>
    </source>
</evidence>
<dbReference type="InterPro" id="IPR004839">
    <property type="entry name" value="Aminotransferase_I/II_large"/>
</dbReference>
<dbReference type="Gene3D" id="3.40.640.10">
    <property type="entry name" value="Type I PLP-dependent aspartate aminotransferase-like (Major domain)"/>
    <property type="match status" value="1"/>
</dbReference>
<dbReference type="InterPro" id="IPR015422">
    <property type="entry name" value="PyrdxlP-dep_Trfase_small"/>
</dbReference>
<comment type="subunit">
    <text evidence="3">Homodimer.</text>
</comment>
<dbReference type="InterPro" id="IPR015421">
    <property type="entry name" value="PyrdxlP-dep_Trfase_major"/>
</dbReference>
<dbReference type="PRINTS" id="PR00799">
    <property type="entry name" value="TRANSAMINASE"/>
</dbReference>